<proteinExistence type="inferred from homology"/>
<comment type="caution">
    <text evidence="6">The sequence shown here is derived from an EMBL/GenBank/DDBJ whole genome shotgun (WGS) entry which is preliminary data.</text>
</comment>
<evidence type="ECO:0000256" key="1">
    <source>
        <dbReference type="ARBA" id="ARBA00008857"/>
    </source>
</evidence>
<name>A0A0N8RGJ3_PSEA0</name>
<evidence type="ECO:0000313" key="6">
    <source>
        <dbReference type="EMBL" id="KPX26151.1"/>
    </source>
</evidence>
<dbReference type="GO" id="GO:0015074">
    <property type="term" value="P:DNA integration"/>
    <property type="evidence" value="ECO:0007669"/>
    <property type="project" value="UniProtKB-KW"/>
</dbReference>
<dbReference type="InterPro" id="IPR002104">
    <property type="entry name" value="Integrase_catalytic"/>
</dbReference>
<dbReference type="Gene3D" id="1.10.443.10">
    <property type="entry name" value="Intergrase catalytic core"/>
    <property type="match status" value="1"/>
</dbReference>
<protein>
    <submittedName>
        <fullName evidence="6">Site-specific recombinase, phage integrase family</fullName>
    </submittedName>
</protein>
<dbReference type="EMBL" id="LJQI01000277">
    <property type="protein sequence ID" value="KPX26151.1"/>
    <property type="molecule type" value="Genomic_DNA"/>
</dbReference>
<keyword evidence="4" id="KW-0233">DNA recombination</keyword>
<feature type="domain" description="Tyr recombinase" evidence="5">
    <location>
        <begin position="331"/>
        <end position="516"/>
    </location>
</feature>
<dbReference type="InterPro" id="IPR011010">
    <property type="entry name" value="DNA_brk_join_enz"/>
</dbReference>
<keyword evidence="2" id="KW-0229">DNA integration</keyword>
<accession>A0A0N8RGJ3</accession>
<evidence type="ECO:0000256" key="2">
    <source>
        <dbReference type="ARBA" id="ARBA00022908"/>
    </source>
</evidence>
<dbReference type="InterPro" id="IPR013762">
    <property type="entry name" value="Integrase-like_cat_sf"/>
</dbReference>
<dbReference type="GO" id="GO:0006310">
    <property type="term" value="P:DNA recombination"/>
    <property type="evidence" value="ECO:0007669"/>
    <property type="project" value="UniProtKB-KW"/>
</dbReference>
<evidence type="ECO:0000259" key="5">
    <source>
        <dbReference type="PROSITE" id="PS51898"/>
    </source>
</evidence>
<dbReference type="RefSeq" id="WP_057421641.1">
    <property type="nucleotide sequence ID" value="NZ_LIID01000019.1"/>
</dbReference>
<gene>
    <name evidence="6" type="ORF">ALO70_02977</name>
</gene>
<sequence length="523" mass="60142">MTDNLRLKVGTYHVRVAVPPELRAVLGKYELTKSLKTGNKAEANARKSQVLAVWRKEFERARAQLESGSKFDFEEKAFNYSKEKDLLEKETINKILKESMWLDYAHTIEGMIQTQLFFLKASFEQKQMSKIQFDHLVSHFEKWKADWYKPENFTQDANGNKTNLSIGEKIQAYSEFTNVFNDLAASEITHNANLKPAETARVKEILVSPISFTPKSPFSDSRLEDFSKHQIEVRKVIQKTVDMQVSRLKTIRDFMTQEKLELNHKSVRTWIEAEQSITAKTKKQYVLAGNTFYKWAMNNVPEFEEKFQDIKPPFQNHEFPIARTGKAQKEGKRKKYTKAQVESIYAKAKDMTGKNKQPLLDAIRIGAFTGMRIEEICKLVIERDLIDDEGVYSFSLDDGKNESAIRNIPIHPDLLPLIERLKTDSKDGFLMPSPAGNKYGIRSDYLSKAFGRLKTSMGFDDKYVFHSFRGTVITELQRADVPALTIVSIVGHDHGTVTFDIYSDGASAKQKYEAIKKIKYMFE</sequence>
<comment type="similarity">
    <text evidence="1">Belongs to the 'phage' integrase family.</text>
</comment>
<reference evidence="6 7" key="1">
    <citation type="submission" date="2015-09" db="EMBL/GenBank/DDBJ databases">
        <title>Genome announcement of multiple Pseudomonas syringae strains.</title>
        <authorList>
            <person name="Thakur S."/>
            <person name="Wang P.W."/>
            <person name="Gong Y."/>
            <person name="Weir B.S."/>
            <person name="Guttman D.S."/>
        </authorList>
    </citation>
    <scope>NUCLEOTIDE SEQUENCE [LARGE SCALE GENOMIC DNA]</scope>
    <source>
        <strain evidence="6 7">ICMP4455</strain>
    </source>
</reference>
<dbReference type="Pfam" id="PF20172">
    <property type="entry name" value="DUF6538"/>
    <property type="match status" value="1"/>
</dbReference>
<organism evidence="6 7">
    <name type="scientific">Pseudomonas amygdali pv. eriobotryae</name>
    <dbReference type="NCBI Taxonomy" id="129137"/>
    <lineage>
        <taxon>Bacteria</taxon>
        <taxon>Pseudomonadati</taxon>
        <taxon>Pseudomonadota</taxon>
        <taxon>Gammaproteobacteria</taxon>
        <taxon>Pseudomonadales</taxon>
        <taxon>Pseudomonadaceae</taxon>
        <taxon>Pseudomonas</taxon>
        <taxon>Pseudomonas amygdali</taxon>
    </lineage>
</organism>
<dbReference type="SUPFAM" id="SSF56349">
    <property type="entry name" value="DNA breaking-rejoining enzymes"/>
    <property type="match status" value="1"/>
</dbReference>
<evidence type="ECO:0000313" key="7">
    <source>
        <dbReference type="Proteomes" id="UP000050490"/>
    </source>
</evidence>
<dbReference type="PROSITE" id="PS51898">
    <property type="entry name" value="TYR_RECOMBINASE"/>
    <property type="match status" value="1"/>
</dbReference>
<evidence type="ECO:0000256" key="4">
    <source>
        <dbReference type="ARBA" id="ARBA00023172"/>
    </source>
</evidence>
<evidence type="ECO:0000256" key="3">
    <source>
        <dbReference type="ARBA" id="ARBA00023125"/>
    </source>
</evidence>
<dbReference type="Proteomes" id="UP000050490">
    <property type="component" value="Unassembled WGS sequence"/>
</dbReference>
<dbReference type="PATRIC" id="fig|129137.4.peg.4393"/>
<keyword evidence="3" id="KW-0238">DNA-binding</keyword>
<dbReference type="PANTHER" id="PTHR30349">
    <property type="entry name" value="PHAGE INTEGRASE-RELATED"/>
    <property type="match status" value="1"/>
</dbReference>
<dbReference type="InterPro" id="IPR050090">
    <property type="entry name" value="Tyrosine_recombinase_XerCD"/>
</dbReference>
<dbReference type="GO" id="GO:0003677">
    <property type="term" value="F:DNA binding"/>
    <property type="evidence" value="ECO:0007669"/>
    <property type="project" value="UniProtKB-KW"/>
</dbReference>
<dbReference type="PANTHER" id="PTHR30349:SF41">
    <property type="entry name" value="INTEGRASE_RECOMBINASE PROTEIN MJ0367-RELATED"/>
    <property type="match status" value="1"/>
</dbReference>
<dbReference type="InterPro" id="IPR046668">
    <property type="entry name" value="DUF6538"/>
</dbReference>
<dbReference type="Pfam" id="PF00589">
    <property type="entry name" value="Phage_integrase"/>
    <property type="match status" value="1"/>
</dbReference>
<dbReference type="AlphaFoldDB" id="A0A0N8RGJ3"/>